<dbReference type="Gene3D" id="3.20.20.80">
    <property type="entry name" value="Glycosidases"/>
    <property type="match status" value="1"/>
</dbReference>
<keyword evidence="4" id="KW-0961">Cell wall biogenesis/degradation</keyword>
<dbReference type="GO" id="GO:0005576">
    <property type="term" value="C:extracellular region"/>
    <property type="evidence" value="ECO:0007669"/>
    <property type="project" value="TreeGrafter"/>
</dbReference>
<dbReference type="InterPro" id="IPR017853">
    <property type="entry name" value="GH"/>
</dbReference>
<dbReference type="PANTHER" id="PTHR31297">
    <property type="entry name" value="GLUCAN ENDO-1,6-BETA-GLUCOSIDASE B"/>
    <property type="match status" value="1"/>
</dbReference>
<dbReference type="GO" id="GO:0009251">
    <property type="term" value="P:glucan catabolic process"/>
    <property type="evidence" value="ECO:0007669"/>
    <property type="project" value="TreeGrafter"/>
</dbReference>
<dbReference type="OrthoDB" id="1887033at2759"/>
<dbReference type="InterPro" id="IPR050386">
    <property type="entry name" value="Glycosyl_hydrolase_5"/>
</dbReference>
<evidence type="ECO:0000313" key="8">
    <source>
        <dbReference type="Proteomes" id="UP000297299"/>
    </source>
</evidence>
<sequence length="474" mass="54987">MSNGILRVKGDQIVDKSDKSVILRGAGLGGWMNMENFITGFPGQEHQHRAAMLKVLGKEKYEFFFDKFLEYFFMEEDAKFFASLGLNCLRLPFNYRHFEDDMNPRVLKESGFKHLDRVVDLCAKHKIYTILDMHSVPGSQNPEWHSDNPSNYASFWDHKDHQDRTIWLWSQIAVRYRDNPWVAGYNPINEPCDPQHHRLPEFYTRFESEIRQIDPNHILWLDGNTFAMEWKHFTKILPNCAYSLHDYSSMGFPTGTPFINSPGQIAQLEASFLHKCTFMHTHSVPSWNGEFGPVYADPSVEPNASEINTQRYSLLGAQLQIYDKYQIPWCIWLYKDLGLQGMVTAPSSSPYNSLTSPFVEKKRALQLDLWGPPASESLNKVLDPLVNWIEENAPKVKEQYPTPWNTHRHLLRGVIQTYVVNSFADEFAELFRGLSEDELDALAGSWKFENCMRREGLNKVLSDFAKVRRRTEGE</sequence>
<dbReference type="STRING" id="38488.A0A4Y8CW66"/>
<protein>
    <recommendedName>
        <fullName evidence="6">Glycoside hydrolase family 5 domain-containing protein</fullName>
    </recommendedName>
</protein>
<dbReference type="GO" id="GO:0009986">
    <property type="term" value="C:cell surface"/>
    <property type="evidence" value="ECO:0007669"/>
    <property type="project" value="TreeGrafter"/>
</dbReference>
<feature type="domain" description="Glycoside hydrolase family 5" evidence="6">
    <location>
        <begin position="75"/>
        <end position="335"/>
    </location>
</feature>
<dbReference type="InterPro" id="IPR001547">
    <property type="entry name" value="Glyco_hydro_5"/>
</dbReference>
<evidence type="ECO:0000313" key="7">
    <source>
        <dbReference type="EMBL" id="TEY52068.1"/>
    </source>
</evidence>
<comment type="caution">
    <text evidence="7">The sequence shown here is derived from an EMBL/GenBank/DDBJ whole genome shotgun (WGS) entry which is preliminary data.</text>
</comment>
<evidence type="ECO:0000256" key="4">
    <source>
        <dbReference type="ARBA" id="ARBA00023316"/>
    </source>
</evidence>
<evidence type="ECO:0000259" key="6">
    <source>
        <dbReference type="Pfam" id="PF00150"/>
    </source>
</evidence>
<dbReference type="SUPFAM" id="SSF51445">
    <property type="entry name" value="(Trans)glycosidases"/>
    <property type="match status" value="1"/>
</dbReference>
<dbReference type="Proteomes" id="UP000297299">
    <property type="component" value="Unassembled WGS sequence"/>
</dbReference>
<keyword evidence="8" id="KW-1185">Reference proteome</keyword>
<name>A0A4Y8CW66_9HELO</name>
<accession>A0A4Y8CW66</accession>
<dbReference type="Pfam" id="PF00150">
    <property type="entry name" value="Cellulase"/>
    <property type="match status" value="1"/>
</dbReference>
<keyword evidence="3 5" id="KW-0326">Glycosidase</keyword>
<dbReference type="GO" id="GO:0071555">
    <property type="term" value="P:cell wall organization"/>
    <property type="evidence" value="ECO:0007669"/>
    <property type="project" value="UniProtKB-KW"/>
</dbReference>
<evidence type="ECO:0000256" key="5">
    <source>
        <dbReference type="RuleBase" id="RU361153"/>
    </source>
</evidence>
<proteinExistence type="inferred from homology"/>
<organism evidence="7 8">
    <name type="scientific">Botryotinia calthae</name>
    <dbReference type="NCBI Taxonomy" id="38488"/>
    <lineage>
        <taxon>Eukaryota</taxon>
        <taxon>Fungi</taxon>
        <taxon>Dikarya</taxon>
        <taxon>Ascomycota</taxon>
        <taxon>Pezizomycotina</taxon>
        <taxon>Leotiomycetes</taxon>
        <taxon>Helotiales</taxon>
        <taxon>Sclerotiniaceae</taxon>
        <taxon>Botryotinia</taxon>
    </lineage>
</organism>
<comment type="similarity">
    <text evidence="1 5">Belongs to the glycosyl hydrolase 5 (cellulase A) family.</text>
</comment>
<keyword evidence="2 5" id="KW-0378">Hydrolase</keyword>
<dbReference type="FunFam" id="3.20.20.80:FF:000130">
    <property type="entry name" value="Endoglucanase C"/>
    <property type="match status" value="1"/>
</dbReference>
<evidence type="ECO:0000256" key="2">
    <source>
        <dbReference type="ARBA" id="ARBA00022801"/>
    </source>
</evidence>
<gene>
    <name evidence="7" type="ORF">BOTCAL_0260g00040</name>
</gene>
<dbReference type="EMBL" id="PHWZ01000259">
    <property type="protein sequence ID" value="TEY52068.1"/>
    <property type="molecule type" value="Genomic_DNA"/>
</dbReference>
<evidence type="ECO:0000256" key="3">
    <source>
        <dbReference type="ARBA" id="ARBA00023295"/>
    </source>
</evidence>
<dbReference type="PANTHER" id="PTHR31297:SF13">
    <property type="entry name" value="PUTATIVE-RELATED"/>
    <property type="match status" value="1"/>
</dbReference>
<evidence type="ECO:0000256" key="1">
    <source>
        <dbReference type="ARBA" id="ARBA00005641"/>
    </source>
</evidence>
<reference evidence="7 8" key="1">
    <citation type="submission" date="2017-11" db="EMBL/GenBank/DDBJ databases">
        <title>Comparative genomics of Botrytis spp.</title>
        <authorList>
            <person name="Valero-Jimenez C.A."/>
            <person name="Tapia P."/>
            <person name="Veloso J."/>
            <person name="Silva-Moreno E."/>
            <person name="Staats M."/>
            <person name="Valdes J.H."/>
            <person name="Van Kan J.A.L."/>
        </authorList>
    </citation>
    <scope>NUCLEOTIDE SEQUENCE [LARGE SCALE GENOMIC DNA]</scope>
    <source>
        <strain evidence="7 8">MUCL2830</strain>
    </source>
</reference>
<dbReference type="AlphaFoldDB" id="A0A4Y8CW66"/>
<dbReference type="GO" id="GO:0008422">
    <property type="term" value="F:beta-glucosidase activity"/>
    <property type="evidence" value="ECO:0007669"/>
    <property type="project" value="TreeGrafter"/>
</dbReference>